<protein>
    <recommendedName>
        <fullName evidence="3">DGQHR domain-containing protein</fullName>
    </recommendedName>
</protein>
<sequence>MSTNTLLNSIVIENVLQSKMRGKVTYQSYLPSTIALNLTYVKPYDQPSGKGYQRPIDPKRASDFALYLSKGDDSLFTPILLNAAGNWDFTSYDKTRPSLGRLVCKAKASLMDGQHRIFGIQQYIQETQSEISIPFLAFHYLDEDEEINLFDTINTKAKGIGPSLSKYLRRDSDEISWIATELLTSRKSPFFENGSIIGKRSKGRHITLQNVYRTVNLLTSKIPTLPKQEKLIAAIEFYSALRETFPNEWVDYKGSKLTHIVCLDALSMAGSQVIVKSLSENKRHIDIKLLRRYVVNLKLQVDWSTDGRLKYVKGMSGSKQLANELKEIMLPDE</sequence>
<keyword evidence="2" id="KW-1185">Reference proteome</keyword>
<comment type="caution">
    <text evidence="1">The sequence shown here is derived from an EMBL/GenBank/DDBJ whole genome shotgun (WGS) entry which is preliminary data.</text>
</comment>
<dbReference type="OrthoDB" id="9789139at2"/>
<gene>
    <name evidence="1" type="ORF">C7R93_06220</name>
</gene>
<name>A0A2P7VH37_9BACL</name>
<evidence type="ECO:0008006" key="3">
    <source>
        <dbReference type="Google" id="ProtNLM"/>
    </source>
</evidence>
<reference evidence="1 2" key="1">
    <citation type="submission" date="2018-03" db="EMBL/GenBank/DDBJ databases">
        <title>Brevisbacillus phylogenomics.</title>
        <authorList>
            <person name="Dunlap C."/>
        </authorList>
    </citation>
    <scope>NUCLEOTIDE SEQUENCE [LARGE SCALE GENOMIC DNA]</scope>
    <source>
        <strain evidence="1 2">NRRL NRS-1210</strain>
    </source>
</reference>
<dbReference type="RefSeq" id="WP_106837991.1">
    <property type="nucleotide sequence ID" value="NZ_JBCNIW010000041.1"/>
</dbReference>
<dbReference type="InterPro" id="IPR017642">
    <property type="entry name" value="DNA_S_mod_DndB"/>
</dbReference>
<evidence type="ECO:0000313" key="2">
    <source>
        <dbReference type="Proteomes" id="UP000240419"/>
    </source>
</evidence>
<dbReference type="NCBIfam" id="TIGR03187">
    <property type="entry name" value="DGQHR"/>
    <property type="match status" value="1"/>
</dbReference>
<dbReference type="CDD" id="cd16413">
    <property type="entry name" value="DGQHR_domain"/>
    <property type="match status" value="1"/>
</dbReference>
<proteinExistence type="predicted"/>
<dbReference type="InterPro" id="IPR017601">
    <property type="entry name" value="DGQHR-contain_dom"/>
</dbReference>
<organism evidence="1 2">
    <name type="scientific">Brevibacillus fortis</name>
    <dbReference type="NCBI Taxonomy" id="2126352"/>
    <lineage>
        <taxon>Bacteria</taxon>
        <taxon>Bacillati</taxon>
        <taxon>Bacillota</taxon>
        <taxon>Bacilli</taxon>
        <taxon>Bacillales</taxon>
        <taxon>Paenibacillaceae</taxon>
        <taxon>Brevibacillus</taxon>
    </lineage>
</organism>
<dbReference type="Proteomes" id="UP000240419">
    <property type="component" value="Unassembled WGS sequence"/>
</dbReference>
<accession>A0A2P7VH37</accession>
<dbReference type="AlphaFoldDB" id="A0A2P7VH37"/>
<evidence type="ECO:0000313" key="1">
    <source>
        <dbReference type="EMBL" id="PSJ98535.1"/>
    </source>
</evidence>
<dbReference type="Pfam" id="PF14072">
    <property type="entry name" value="DndB"/>
    <property type="match status" value="1"/>
</dbReference>
<dbReference type="EMBL" id="PXZM01000007">
    <property type="protein sequence ID" value="PSJ98535.1"/>
    <property type="molecule type" value="Genomic_DNA"/>
</dbReference>